<organism evidence="1 2">
    <name type="scientific">Tagetes erecta</name>
    <name type="common">African marigold</name>
    <dbReference type="NCBI Taxonomy" id="13708"/>
    <lineage>
        <taxon>Eukaryota</taxon>
        <taxon>Viridiplantae</taxon>
        <taxon>Streptophyta</taxon>
        <taxon>Embryophyta</taxon>
        <taxon>Tracheophyta</taxon>
        <taxon>Spermatophyta</taxon>
        <taxon>Magnoliopsida</taxon>
        <taxon>eudicotyledons</taxon>
        <taxon>Gunneridae</taxon>
        <taxon>Pentapetalae</taxon>
        <taxon>asterids</taxon>
        <taxon>campanulids</taxon>
        <taxon>Asterales</taxon>
        <taxon>Asteraceae</taxon>
        <taxon>Asteroideae</taxon>
        <taxon>Heliantheae alliance</taxon>
        <taxon>Tageteae</taxon>
        <taxon>Tagetes</taxon>
    </lineage>
</organism>
<comment type="caution">
    <text evidence="1">The sequence shown here is derived from an EMBL/GenBank/DDBJ whole genome shotgun (WGS) entry which is preliminary data.</text>
</comment>
<sequence length="98" mass="10433">MTQYRSVLVEDQAPVVEGAPKGTFQGVMKGNEEDEMVVVAGGRGRLVWCYGGGDGVGDDGHYWLGSEGCSKFYCSFASELAAGSSCRSILGKNRDMVN</sequence>
<dbReference type="Proteomes" id="UP001229421">
    <property type="component" value="Unassembled WGS sequence"/>
</dbReference>
<gene>
    <name evidence="1" type="ORF">QVD17_19750</name>
</gene>
<name>A0AAD8KNL3_TARER</name>
<dbReference type="EMBL" id="JAUHHV010000005">
    <property type="protein sequence ID" value="KAK1424421.1"/>
    <property type="molecule type" value="Genomic_DNA"/>
</dbReference>
<reference evidence="1" key="1">
    <citation type="journal article" date="2023" name="bioRxiv">
        <title>Improved chromosome-level genome assembly for marigold (Tagetes erecta).</title>
        <authorList>
            <person name="Jiang F."/>
            <person name="Yuan L."/>
            <person name="Wang S."/>
            <person name="Wang H."/>
            <person name="Xu D."/>
            <person name="Wang A."/>
            <person name="Fan W."/>
        </authorList>
    </citation>
    <scope>NUCLEOTIDE SEQUENCE</scope>
    <source>
        <strain evidence="1">WSJ</strain>
        <tissue evidence="1">Leaf</tissue>
    </source>
</reference>
<accession>A0AAD8KNL3</accession>
<evidence type="ECO:0000313" key="1">
    <source>
        <dbReference type="EMBL" id="KAK1424421.1"/>
    </source>
</evidence>
<protein>
    <submittedName>
        <fullName evidence="1">Uncharacterized protein</fullName>
    </submittedName>
</protein>
<proteinExistence type="predicted"/>
<keyword evidence="2" id="KW-1185">Reference proteome</keyword>
<dbReference type="AlphaFoldDB" id="A0AAD8KNL3"/>
<evidence type="ECO:0000313" key="2">
    <source>
        <dbReference type="Proteomes" id="UP001229421"/>
    </source>
</evidence>